<evidence type="ECO:0000313" key="2">
    <source>
        <dbReference type="EMBL" id="UWU14121.1"/>
    </source>
</evidence>
<reference evidence="1 3" key="1">
    <citation type="submission" date="2017-11" db="EMBL/GenBank/DDBJ databases">
        <authorList>
            <person name="Han C.G."/>
        </authorList>
    </citation>
    <scope>NUCLEOTIDE SEQUENCE [LARGE SCALE GENOMIC DNA]</scope>
    <source>
        <strain evidence="1 3">HCNT1</strain>
    </source>
</reference>
<reference evidence="1 3" key="2">
    <citation type="submission" date="2017-12" db="EMBL/GenBank/DDBJ databases">
        <title>Genome sequence of Rhizobium sullae HCNT1 isolated from Sulla coronaria nodules and featuring peculiar denitrification phenotypes.</title>
        <authorList>
            <person name="De Diego-Diaz B."/>
            <person name="Treu L."/>
            <person name="Campanaro S."/>
            <person name="Da Silva Duarte V."/>
            <person name="Basaglia M."/>
            <person name="Favaro L."/>
            <person name="Casella S."/>
            <person name="Squartini A."/>
        </authorList>
    </citation>
    <scope>NUCLEOTIDE SEQUENCE [LARGE SCALE GENOMIC DNA]</scope>
    <source>
        <strain evidence="1 3">HCNT1</strain>
    </source>
</reference>
<dbReference type="InterPro" id="IPR013785">
    <property type="entry name" value="Aldolase_TIM"/>
</dbReference>
<evidence type="ECO:0000313" key="3">
    <source>
        <dbReference type="Proteomes" id="UP000232164"/>
    </source>
</evidence>
<dbReference type="STRING" id="1041146.GCA_000427985_03039"/>
<gene>
    <name evidence="1" type="ORF">CWR43_19435</name>
    <name evidence="2" type="ORF">N2599_18705</name>
</gene>
<name>A0A2N0D776_RHISU</name>
<dbReference type="EMBL" id="CP104143">
    <property type="protein sequence ID" value="UWU14121.1"/>
    <property type="molecule type" value="Genomic_DNA"/>
</dbReference>
<dbReference type="EMBL" id="PIQN01000015">
    <property type="protein sequence ID" value="PKA41949.1"/>
    <property type="molecule type" value="Genomic_DNA"/>
</dbReference>
<evidence type="ECO:0000313" key="1">
    <source>
        <dbReference type="EMBL" id="PKA41949.1"/>
    </source>
</evidence>
<dbReference type="Gene3D" id="3.20.20.70">
    <property type="entry name" value="Aldolase class I"/>
    <property type="match status" value="1"/>
</dbReference>
<protein>
    <submittedName>
        <fullName evidence="1">Dihydrodipicolinate synthase family protein</fullName>
    </submittedName>
</protein>
<keyword evidence="4" id="KW-1185">Reference proteome</keyword>
<dbReference type="SUPFAM" id="SSF51569">
    <property type="entry name" value="Aldolase"/>
    <property type="match status" value="1"/>
</dbReference>
<dbReference type="AlphaFoldDB" id="A0A2N0D776"/>
<dbReference type="Pfam" id="PF06187">
    <property type="entry name" value="DUF993"/>
    <property type="match status" value="1"/>
</dbReference>
<organism evidence="1 3">
    <name type="scientific">Rhizobium sullae</name>
    <name type="common">Rhizobium hedysari</name>
    <dbReference type="NCBI Taxonomy" id="50338"/>
    <lineage>
        <taxon>Bacteria</taxon>
        <taxon>Pseudomonadati</taxon>
        <taxon>Pseudomonadota</taxon>
        <taxon>Alphaproteobacteria</taxon>
        <taxon>Hyphomicrobiales</taxon>
        <taxon>Rhizobiaceae</taxon>
        <taxon>Rhizobium/Agrobacterium group</taxon>
        <taxon>Rhizobium</taxon>
    </lineage>
</organism>
<evidence type="ECO:0000313" key="4">
    <source>
        <dbReference type="Proteomes" id="UP001060123"/>
    </source>
</evidence>
<dbReference type="InterPro" id="IPR009334">
    <property type="entry name" value="DUF993"/>
</dbReference>
<dbReference type="RefSeq" id="WP_027511961.1">
    <property type="nucleotide sequence ID" value="NZ_CP104143.1"/>
</dbReference>
<sequence>MQTINLPLDGRIAPYTLAGTPIEIKKRAAKDFPRVVFAAAHVVADPLADNDPWLTPAIDWERTLAFRHRLWDLGLGVAEAMDTAQRGMGLGWPEARELIRRALAEARTRKDALIACGAGTDHLAPGPDVTIDTIIKAYEEQIEAVEAEGGRIILMASRALAAAAKGPDDYIRVYDRILRQVREPVVIHWLGEMFDPALEGYWGNPDHIKAMSTCLQVIEANAAKVDGIKVSLLSKEKEVAMRRQLPKGVRMYTGDDFNYAELIAGDEQGHSDALLGIFDAIAPAASAAMEALGRKDNHEFFDLLDPTVPLSRHIFKAPTRFYKTGVVFLAYLNGLQDHFTMIGGQQSTRSLTHLAELFRLADKARVLADPDMAVSRMKQVLAVHGVH</sequence>
<proteinExistence type="predicted"/>
<accession>A0A2N0D776</accession>
<reference evidence="2" key="3">
    <citation type="submission" date="2022-09" db="EMBL/GenBank/DDBJ databases">
        <title>Australian commercial rhizobial inoculants.</title>
        <authorList>
            <person name="Kohlmeier M.G."/>
            <person name="O'Hara G.W."/>
            <person name="Colombi E."/>
            <person name="Ramsay J.P."/>
            <person name="Terpolilli J."/>
        </authorList>
    </citation>
    <scope>NUCLEOTIDE SEQUENCE</scope>
    <source>
        <strain evidence="2">WSM1592</strain>
    </source>
</reference>
<dbReference type="Proteomes" id="UP000232164">
    <property type="component" value="Unassembled WGS sequence"/>
</dbReference>
<dbReference type="Proteomes" id="UP001060123">
    <property type="component" value="Chromosome"/>
</dbReference>